<evidence type="ECO:0000313" key="3">
    <source>
        <dbReference type="EMBL" id="OUI78492.1"/>
    </source>
</evidence>
<accession>A0A251ZV04</accession>
<keyword evidence="2" id="KW-1133">Transmembrane helix</keyword>
<protein>
    <submittedName>
        <fullName evidence="3">Uncharacterized protein</fullName>
    </submittedName>
</protein>
<keyword evidence="2" id="KW-0812">Transmembrane</keyword>
<sequence>MSNSTSSASNQKNRYEEAIALVKAKELQNSSTFKKSKESLSKNEEKNPNQSQKSYHEPLKNLYHDEKIILNETKKEFKQYLRDKITYQNTEKEKEHLTQENLSLKRYKKDTKLRTKYAQKIFSYLCWFSGGCFLIILLQGFGIFRFQLDKAAITTLIGGFAISVISLVKIILKGLFLPEEKTIIEKIQSHIPPLNNKDKL</sequence>
<dbReference type="AlphaFoldDB" id="A0A251ZV04"/>
<evidence type="ECO:0000256" key="2">
    <source>
        <dbReference type="SAM" id="Phobius"/>
    </source>
</evidence>
<feature type="transmembrane region" description="Helical" evidence="2">
    <location>
        <begin position="121"/>
        <end position="146"/>
    </location>
</feature>
<feature type="transmembrane region" description="Helical" evidence="2">
    <location>
        <begin position="152"/>
        <end position="172"/>
    </location>
</feature>
<organism evidence="3 4">
    <name type="scientific">Commensalibacter intestini</name>
    <dbReference type="NCBI Taxonomy" id="479936"/>
    <lineage>
        <taxon>Bacteria</taxon>
        <taxon>Pseudomonadati</taxon>
        <taxon>Pseudomonadota</taxon>
        <taxon>Alphaproteobacteria</taxon>
        <taxon>Acetobacterales</taxon>
        <taxon>Acetobacteraceae</taxon>
    </lineage>
</organism>
<evidence type="ECO:0000256" key="1">
    <source>
        <dbReference type="SAM" id="MobiDB-lite"/>
    </source>
</evidence>
<evidence type="ECO:0000313" key="4">
    <source>
        <dbReference type="Proteomes" id="UP000194946"/>
    </source>
</evidence>
<name>A0A251ZV04_9PROT</name>
<dbReference type="EMBL" id="JOPB01000006">
    <property type="protein sequence ID" value="OUI78492.1"/>
    <property type="molecule type" value="Genomic_DNA"/>
</dbReference>
<feature type="region of interest" description="Disordered" evidence="1">
    <location>
        <begin position="30"/>
        <end position="57"/>
    </location>
</feature>
<keyword evidence="4" id="KW-1185">Reference proteome</keyword>
<gene>
    <name evidence="3" type="ORF">HK18_08220</name>
</gene>
<proteinExistence type="predicted"/>
<reference evidence="4" key="1">
    <citation type="submission" date="2014-06" db="EMBL/GenBank/DDBJ databases">
        <authorList>
            <person name="Winans N.J."/>
            <person name="Newell P.D."/>
            <person name="Douglas A.E."/>
        </authorList>
    </citation>
    <scope>NUCLEOTIDE SEQUENCE [LARGE SCALE GENOMIC DNA]</scope>
    <source>
        <strain evidence="4">DmL_052</strain>
    </source>
</reference>
<dbReference type="Proteomes" id="UP000194946">
    <property type="component" value="Unassembled WGS sequence"/>
</dbReference>
<comment type="caution">
    <text evidence="3">The sequence shown here is derived from an EMBL/GenBank/DDBJ whole genome shotgun (WGS) entry which is preliminary data.</text>
</comment>
<dbReference type="RefSeq" id="WP_086632231.1">
    <property type="nucleotide sequence ID" value="NZ_JOPB01000006.1"/>
</dbReference>
<keyword evidence="2" id="KW-0472">Membrane</keyword>
<feature type="compositionally biased region" description="Basic and acidic residues" evidence="1">
    <location>
        <begin position="35"/>
        <end position="47"/>
    </location>
</feature>